<dbReference type="GO" id="GO:0005524">
    <property type="term" value="F:ATP binding"/>
    <property type="evidence" value="ECO:0007669"/>
    <property type="project" value="UniProtKB-KW"/>
</dbReference>
<proteinExistence type="inferred from homology"/>
<dbReference type="InterPro" id="IPR003593">
    <property type="entry name" value="AAA+_ATPase"/>
</dbReference>
<dbReference type="PROSITE" id="PS50893">
    <property type="entry name" value="ABC_TRANSPORTER_2"/>
    <property type="match status" value="1"/>
</dbReference>
<keyword evidence="4 6" id="KW-0067">ATP-binding</keyword>
<dbReference type="InterPro" id="IPR027417">
    <property type="entry name" value="P-loop_NTPase"/>
</dbReference>
<dbReference type="SMART" id="SM00382">
    <property type="entry name" value="AAA"/>
    <property type="match status" value="1"/>
</dbReference>
<comment type="similarity">
    <text evidence="1">Belongs to the ABC transporter superfamily.</text>
</comment>
<organism evidence="6 7">
    <name type="scientific">Methylobacterium terricola</name>
    <dbReference type="NCBI Taxonomy" id="2583531"/>
    <lineage>
        <taxon>Bacteria</taxon>
        <taxon>Pseudomonadati</taxon>
        <taxon>Pseudomonadota</taxon>
        <taxon>Alphaproteobacteria</taxon>
        <taxon>Hyphomicrobiales</taxon>
        <taxon>Methylobacteriaceae</taxon>
        <taxon>Methylobacterium</taxon>
    </lineage>
</organism>
<evidence type="ECO:0000313" key="6">
    <source>
        <dbReference type="EMBL" id="TNC08891.1"/>
    </source>
</evidence>
<evidence type="ECO:0000256" key="2">
    <source>
        <dbReference type="ARBA" id="ARBA00022448"/>
    </source>
</evidence>
<dbReference type="CDD" id="cd03257">
    <property type="entry name" value="ABC_NikE_OppD_transporters"/>
    <property type="match status" value="1"/>
</dbReference>
<dbReference type="GO" id="GO:0055085">
    <property type="term" value="P:transmembrane transport"/>
    <property type="evidence" value="ECO:0007669"/>
    <property type="project" value="UniProtKB-ARBA"/>
</dbReference>
<dbReference type="InterPro" id="IPR050319">
    <property type="entry name" value="ABC_transp_ATP-bind"/>
</dbReference>
<dbReference type="OrthoDB" id="7328866at2"/>
<dbReference type="Pfam" id="PF00005">
    <property type="entry name" value="ABC_tran"/>
    <property type="match status" value="1"/>
</dbReference>
<dbReference type="PANTHER" id="PTHR43776">
    <property type="entry name" value="TRANSPORT ATP-BINDING PROTEIN"/>
    <property type="match status" value="1"/>
</dbReference>
<protein>
    <submittedName>
        <fullName evidence="6">ABC transporter ATP-binding protein</fullName>
    </submittedName>
</protein>
<reference evidence="6 7" key="1">
    <citation type="submission" date="2019-06" db="EMBL/GenBank/DDBJ databases">
        <title>Genome of Methylobacterium sp. 17Sr1-39.</title>
        <authorList>
            <person name="Seo T."/>
        </authorList>
    </citation>
    <scope>NUCLEOTIDE SEQUENCE [LARGE SCALE GENOMIC DNA]</scope>
    <source>
        <strain evidence="6 7">17Sr1-39</strain>
    </source>
</reference>
<evidence type="ECO:0000256" key="4">
    <source>
        <dbReference type="ARBA" id="ARBA00022840"/>
    </source>
</evidence>
<comment type="caution">
    <text evidence="6">The sequence shown here is derived from an EMBL/GenBank/DDBJ whole genome shotgun (WGS) entry which is preliminary data.</text>
</comment>
<evidence type="ECO:0000259" key="5">
    <source>
        <dbReference type="PROSITE" id="PS50893"/>
    </source>
</evidence>
<dbReference type="PANTHER" id="PTHR43776:SF7">
    <property type="entry name" value="D,D-DIPEPTIDE TRANSPORT ATP-BINDING PROTEIN DDPF-RELATED"/>
    <property type="match status" value="1"/>
</dbReference>
<feature type="domain" description="ABC transporter" evidence="5">
    <location>
        <begin position="6"/>
        <end position="255"/>
    </location>
</feature>
<keyword evidence="2" id="KW-0813">Transport</keyword>
<dbReference type="SUPFAM" id="SSF52540">
    <property type="entry name" value="P-loop containing nucleoside triphosphate hydrolases"/>
    <property type="match status" value="1"/>
</dbReference>
<evidence type="ECO:0000313" key="7">
    <source>
        <dbReference type="Proteomes" id="UP000305267"/>
    </source>
</evidence>
<evidence type="ECO:0000256" key="1">
    <source>
        <dbReference type="ARBA" id="ARBA00005417"/>
    </source>
</evidence>
<dbReference type="InterPro" id="IPR017871">
    <property type="entry name" value="ABC_transporter-like_CS"/>
</dbReference>
<dbReference type="RefSeq" id="WP_139039036.1">
    <property type="nucleotide sequence ID" value="NZ_VDDA01000020.1"/>
</dbReference>
<dbReference type="PROSITE" id="PS00211">
    <property type="entry name" value="ABC_TRANSPORTER_1"/>
    <property type="match status" value="1"/>
</dbReference>
<dbReference type="Proteomes" id="UP000305267">
    <property type="component" value="Unassembled WGS sequence"/>
</dbReference>
<gene>
    <name evidence="6" type="ORF">FF100_27950</name>
</gene>
<dbReference type="AlphaFoldDB" id="A0A5C4LBH4"/>
<keyword evidence="3" id="KW-0547">Nucleotide-binding</keyword>
<accession>A0A5C4LBH4</accession>
<dbReference type="EMBL" id="VDDA01000020">
    <property type="protein sequence ID" value="TNC08891.1"/>
    <property type="molecule type" value="Genomic_DNA"/>
</dbReference>
<dbReference type="Gene3D" id="3.40.50.300">
    <property type="entry name" value="P-loop containing nucleotide triphosphate hydrolases"/>
    <property type="match status" value="1"/>
</dbReference>
<name>A0A5C4LBH4_9HYPH</name>
<sequence>MTAPLLSIENLTRDYALRGRGGATRTLRAVDDVSLAVEAGSVFAVVGESGCGKSTLARIVMALDRPTSGTVRLGGDDLFALSPTALARKRRDFQMVFQDPYGSLNPRHSVGRIVAEPLCLLDDAPRGRDRQALIARALEEVGLPGSAAARYPHEFSGGQRQRIAIARALITRPKLVVADEAVSALDLSIQAQILRLILGLRDRHGLTVLFITHNLGVVDEIADRVGVMQAGRLVETGTVREVLDHPREDYTRKLLAAEPTLAVLAQRERRAWRAGPLASCD</sequence>
<dbReference type="InterPro" id="IPR003439">
    <property type="entry name" value="ABC_transporter-like_ATP-bd"/>
</dbReference>
<keyword evidence="7" id="KW-1185">Reference proteome</keyword>
<dbReference type="GO" id="GO:0016887">
    <property type="term" value="F:ATP hydrolysis activity"/>
    <property type="evidence" value="ECO:0007669"/>
    <property type="project" value="InterPro"/>
</dbReference>
<evidence type="ECO:0000256" key="3">
    <source>
        <dbReference type="ARBA" id="ARBA00022741"/>
    </source>
</evidence>